<dbReference type="Pfam" id="PF00990">
    <property type="entry name" value="GGDEF"/>
    <property type="match status" value="1"/>
</dbReference>
<evidence type="ECO:0000256" key="2">
    <source>
        <dbReference type="ARBA" id="ARBA00034247"/>
    </source>
</evidence>
<dbReference type="PROSITE" id="PS50887">
    <property type="entry name" value="GGDEF"/>
    <property type="match status" value="1"/>
</dbReference>
<keyword evidence="3" id="KW-0812">Transmembrane</keyword>
<dbReference type="Gene3D" id="3.30.70.270">
    <property type="match status" value="1"/>
</dbReference>
<dbReference type="InterPro" id="IPR029787">
    <property type="entry name" value="Nucleotide_cyclase"/>
</dbReference>
<keyword evidence="6" id="KW-1185">Reference proteome</keyword>
<dbReference type="EC" id="2.7.7.65" evidence="1"/>
<gene>
    <name evidence="5" type="ORF">TUM4630_32810</name>
</gene>
<keyword evidence="3" id="KW-0472">Membrane</keyword>
<feature type="transmembrane region" description="Helical" evidence="3">
    <location>
        <begin position="62"/>
        <end position="80"/>
    </location>
</feature>
<reference evidence="5 6" key="1">
    <citation type="submission" date="2021-05" db="EMBL/GenBank/DDBJ databases">
        <title>Molecular characterization for Shewanella algae harboring chromosomal blaOXA-55-like strains isolated from clinical and environment sample.</title>
        <authorList>
            <person name="Ohama Y."/>
            <person name="Aoki K."/>
            <person name="Harada S."/>
            <person name="Moriya K."/>
            <person name="Ishii Y."/>
            <person name="Tateda K."/>
        </authorList>
    </citation>
    <scope>NUCLEOTIDE SEQUENCE [LARGE SCALE GENOMIC DNA]</scope>
    <source>
        <strain evidence="5 6">LMG 23746</strain>
    </source>
</reference>
<feature type="transmembrane region" description="Helical" evidence="3">
    <location>
        <begin position="151"/>
        <end position="171"/>
    </location>
</feature>
<dbReference type="InterPro" id="IPR000160">
    <property type="entry name" value="GGDEF_dom"/>
</dbReference>
<name>A0ABQ4NSK1_9GAMM</name>
<dbReference type="CDD" id="cd01949">
    <property type="entry name" value="GGDEF"/>
    <property type="match status" value="1"/>
</dbReference>
<dbReference type="PANTHER" id="PTHR45138">
    <property type="entry name" value="REGULATORY COMPONENTS OF SENSORY TRANSDUCTION SYSTEM"/>
    <property type="match status" value="1"/>
</dbReference>
<dbReference type="SMART" id="SM00267">
    <property type="entry name" value="GGDEF"/>
    <property type="match status" value="1"/>
</dbReference>
<feature type="transmembrane region" description="Helical" evidence="3">
    <location>
        <begin position="40"/>
        <end position="57"/>
    </location>
</feature>
<dbReference type="NCBIfam" id="TIGR00254">
    <property type="entry name" value="GGDEF"/>
    <property type="match status" value="1"/>
</dbReference>
<evidence type="ECO:0000313" key="5">
    <source>
        <dbReference type="EMBL" id="GIU02147.1"/>
    </source>
</evidence>
<evidence type="ECO:0000256" key="3">
    <source>
        <dbReference type="SAM" id="Phobius"/>
    </source>
</evidence>
<sequence>MSHFYHSCRYLLAPLLLTGLLLGAIDYFSARWVDWLDTIQVMPYWLLAIAALIALQFNRSRLSYIASLLLLFYALTQHGLLSSDTYQWVFIGGGIITAVFCFIKDRGLLSIHTLVRLGIIAASLLAAYLWLSLLEHYPGMAQQVRERYLPFLSANGLATLPVFLAGAVMLVKLIKDSNLVHTSLGLTFIVWLMHYYAADLQSLAVQLNMIAVFLLLTVLFDSYFLAYRDELTSLPSRRALFNLSLSLGRKYTVAMVDIDHFKKFNDTYGHDVGDQVLKLVAVKLSQVTGGGKAFRYGGEEFTIVFANKQAKQVVEHLDAVRQSIEDYDIVLRETKRKANQNSNASKNRNKKAVDKQRIVSVTVSIGLAEHLADQSFEQCMKQADKALYKAKKKGRNQVCA</sequence>
<feature type="transmembrane region" description="Helical" evidence="3">
    <location>
        <begin position="178"/>
        <end position="197"/>
    </location>
</feature>
<feature type="transmembrane region" description="Helical" evidence="3">
    <location>
        <begin position="86"/>
        <end position="102"/>
    </location>
</feature>
<dbReference type="RefSeq" id="WP_162924217.1">
    <property type="nucleotide sequence ID" value="NZ_BPFB01000057.1"/>
</dbReference>
<comment type="caution">
    <text evidence="5">The sequence shown here is derived from an EMBL/GenBank/DDBJ whole genome shotgun (WGS) entry which is preliminary data.</text>
</comment>
<protein>
    <recommendedName>
        <fullName evidence="1">diguanylate cyclase</fullName>
        <ecNumber evidence="1">2.7.7.65</ecNumber>
    </recommendedName>
</protein>
<feature type="transmembrane region" description="Helical" evidence="3">
    <location>
        <begin position="114"/>
        <end position="131"/>
    </location>
</feature>
<dbReference type="InterPro" id="IPR050469">
    <property type="entry name" value="Diguanylate_Cyclase"/>
</dbReference>
<comment type="catalytic activity">
    <reaction evidence="2">
        <text>2 GTP = 3',3'-c-di-GMP + 2 diphosphate</text>
        <dbReference type="Rhea" id="RHEA:24898"/>
        <dbReference type="ChEBI" id="CHEBI:33019"/>
        <dbReference type="ChEBI" id="CHEBI:37565"/>
        <dbReference type="ChEBI" id="CHEBI:58805"/>
        <dbReference type="EC" id="2.7.7.65"/>
    </reaction>
</comment>
<feature type="transmembrane region" description="Helical" evidence="3">
    <location>
        <begin position="203"/>
        <end position="227"/>
    </location>
</feature>
<dbReference type="Proteomes" id="UP000761574">
    <property type="component" value="Unassembled WGS sequence"/>
</dbReference>
<feature type="domain" description="GGDEF" evidence="4">
    <location>
        <begin position="249"/>
        <end position="400"/>
    </location>
</feature>
<dbReference type="InterPro" id="IPR043128">
    <property type="entry name" value="Rev_trsase/Diguanyl_cyclase"/>
</dbReference>
<dbReference type="SUPFAM" id="SSF55073">
    <property type="entry name" value="Nucleotide cyclase"/>
    <property type="match status" value="1"/>
</dbReference>
<dbReference type="EMBL" id="BPFB01000057">
    <property type="protein sequence ID" value="GIU02147.1"/>
    <property type="molecule type" value="Genomic_DNA"/>
</dbReference>
<proteinExistence type="predicted"/>
<keyword evidence="3" id="KW-1133">Transmembrane helix</keyword>
<evidence type="ECO:0000259" key="4">
    <source>
        <dbReference type="PROSITE" id="PS50887"/>
    </source>
</evidence>
<evidence type="ECO:0000256" key="1">
    <source>
        <dbReference type="ARBA" id="ARBA00012528"/>
    </source>
</evidence>
<evidence type="ECO:0000313" key="6">
    <source>
        <dbReference type="Proteomes" id="UP000761574"/>
    </source>
</evidence>
<accession>A0ABQ4NSK1</accession>
<dbReference type="PANTHER" id="PTHR45138:SF9">
    <property type="entry name" value="DIGUANYLATE CYCLASE DGCM-RELATED"/>
    <property type="match status" value="1"/>
</dbReference>
<organism evidence="5 6">
    <name type="scientific">Shewanella algidipiscicola</name>
    <dbReference type="NCBI Taxonomy" id="614070"/>
    <lineage>
        <taxon>Bacteria</taxon>
        <taxon>Pseudomonadati</taxon>
        <taxon>Pseudomonadota</taxon>
        <taxon>Gammaproteobacteria</taxon>
        <taxon>Alteromonadales</taxon>
        <taxon>Shewanellaceae</taxon>
        <taxon>Shewanella</taxon>
    </lineage>
</organism>